<protein>
    <submittedName>
        <fullName evidence="2">DUF3261 domain-containing protein</fullName>
    </submittedName>
</protein>
<dbReference type="PROSITE" id="PS51257">
    <property type="entry name" value="PROKAR_LIPOPROTEIN"/>
    <property type="match status" value="1"/>
</dbReference>
<evidence type="ECO:0000256" key="1">
    <source>
        <dbReference type="SAM" id="SignalP"/>
    </source>
</evidence>
<sequence length="194" mass="21604">MTKLRALMLLLSAILLSACSTTPEQDSTRPQAWLKPGTLVTLPAPGITPTISQQQLLSAQVKGKTQSLMVLLNADNQQVMLAGLSPLGIRLFRLTYDQSGVKTEQSITLPELPPASQVLADIMLSYWPLAAWAPQLPKGWTLKDIDSRRELRDENNELIETIQYLTRDGSRQPVSIQHYRFGYVIAIQHLDNLS</sequence>
<evidence type="ECO:0000313" key="3">
    <source>
        <dbReference type="Proteomes" id="UP001150641"/>
    </source>
</evidence>
<dbReference type="RefSeq" id="WP_271124924.1">
    <property type="nucleotide sequence ID" value="NZ_JALHAN010000069.1"/>
</dbReference>
<dbReference type="InterPro" id="IPR021675">
    <property type="entry name" value="DUF3261"/>
</dbReference>
<evidence type="ECO:0000313" key="2">
    <source>
        <dbReference type="EMBL" id="MCT4704272.1"/>
    </source>
</evidence>
<reference evidence="2" key="1">
    <citation type="submission" date="2022-03" db="EMBL/GenBank/DDBJ databases">
        <title>Proposal of a novel genus Dryocolo and two novel species.</title>
        <authorList>
            <person name="Maddock D.W."/>
            <person name="Brady C.L."/>
            <person name="Denman S."/>
            <person name="Arnold D."/>
        </authorList>
    </citation>
    <scope>NUCLEOTIDE SEQUENCE</scope>
    <source>
        <strain evidence="2">H6W4</strain>
    </source>
</reference>
<feature type="chain" id="PRO_5040962966" evidence="1">
    <location>
        <begin position="19"/>
        <end position="194"/>
    </location>
</feature>
<gene>
    <name evidence="2" type="ORF">MUA00_21075</name>
</gene>
<organism evidence="2 3">
    <name type="scientific">Dryocola boscaweniae</name>
    <dbReference type="NCBI Taxonomy" id="2925397"/>
    <lineage>
        <taxon>Bacteria</taxon>
        <taxon>Pseudomonadati</taxon>
        <taxon>Pseudomonadota</taxon>
        <taxon>Gammaproteobacteria</taxon>
        <taxon>Enterobacterales</taxon>
        <taxon>Enterobacteriaceae</taxon>
        <taxon>Dryocola</taxon>
    </lineage>
</organism>
<dbReference type="Proteomes" id="UP001150641">
    <property type="component" value="Unassembled WGS sequence"/>
</dbReference>
<dbReference type="AlphaFoldDB" id="A0A9X3API2"/>
<proteinExistence type="predicted"/>
<dbReference type="EMBL" id="JALHAP010000082">
    <property type="protein sequence ID" value="MCT4704272.1"/>
    <property type="molecule type" value="Genomic_DNA"/>
</dbReference>
<keyword evidence="3" id="KW-1185">Reference proteome</keyword>
<comment type="caution">
    <text evidence="2">The sequence shown here is derived from an EMBL/GenBank/DDBJ whole genome shotgun (WGS) entry which is preliminary data.</text>
</comment>
<name>A0A9X3API2_9ENTR</name>
<keyword evidence="1" id="KW-0732">Signal</keyword>
<feature type="signal peptide" evidence="1">
    <location>
        <begin position="1"/>
        <end position="18"/>
    </location>
</feature>
<accession>A0A9X3API2</accession>
<dbReference type="Pfam" id="PF11659">
    <property type="entry name" value="DUF3261"/>
    <property type="match status" value="1"/>
</dbReference>